<name>A0A940SW77_9ENTE</name>
<dbReference type="RefSeq" id="WP_209526739.1">
    <property type="nucleotide sequence ID" value="NZ_JAEEGA010000005.1"/>
</dbReference>
<accession>A0A940SW77</accession>
<organism evidence="2 3">
    <name type="scientific">Vagococcus allomyrinae</name>
    <dbReference type="NCBI Taxonomy" id="2794353"/>
    <lineage>
        <taxon>Bacteria</taxon>
        <taxon>Bacillati</taxon>
        <taxon>Bacillota</taxon>
        <taxon>Bacilli</taxon>
        <taxon>Lactobacillales</taxon>
        <taxon>Enterococcaceae</taxon>
        <taxon>Vagococcus</taxon>
    </lineage>
</organism>
<dbReference type="Pfam" id="PF00583">
    <property type="entry name" value="Acetyltransf_1"/>
    <property type="match status" value="1"/>
</dbReference>
<sequence length="146" mass="16998">MDFNEISILDVFELSELYVTIFNGPPWNDQWTMMTAVERMKQLIHSEGFYGFICSVDTVPCGFILGQKESLYNETHFQIKEMGILGMEQNRDIGFQMMAELERVLKEGGVHKMYLLTDKINDIVNFYTNNGFKEWDSMMLLGKNIV</sequence>
<dbReference type="SUPFAM" id="SSF55729">
    <property type="entry name" value="Acyl-CoA N-acyltransferases (Nat)"/>
    <property type="match status" value="1"/>
</dbReference>
<evidence type="ECO:0000313" key="3">
    <source>
        <dbReference type="Proteomes" id="UP000674938"/>
    </source>
</evidence>
<dbReference type="Gene3D" id="3.40.630.30">
    <property type="match status" value="1"/>
</dbReference>
<evidence type="ECO:0000313" key="2">
    <source>
        <dbReference type="EMBL" id="MBP1041098.1"/>
    </source>
</evidence>
<protein>
    <submittedName>
        <fullName evidence="2">GNAT family N-acetyltransferase</fullName>
    </submittedName>
</protein>
<dbReference type="Proteomes" id="UP000674938">
    <property type="component" value="Unassembled WGS sequence"/>
</dbReference>
<dbReference type="CDD" id="cd04301">
    <property type="entry name" value="NAT_SF"/>
    <property type="match status" value="1"/>
</dbReference>
<proteinExistence type="predicted"/>
<dbReference type="InterPro" id="IPR016181">
    <property type="entry name" value="Acyl_CoA_acyltransferase"/>
</dbReference>
<comment type="caution">
    <text evidence="2">The sequence shown here is derived from an EMBL/GenBank/DDBJ whole genome shotgun (WGS) entry which is preliminary data.</text>
</comment>
<dbReference type="AlphaFoldDB" id="A0A940SW77"/>
<reference evidence="2" key="1">
    <citation type="submission" date="2020-12" db="EMBL/GenBank/DDBJ databases">
        <title>Vagococcus allomyrinae sp. nov. and Enterococcus lavae sp. nov., isolated from the larvae of Allomyrina dichotoma.</title>
        <authorList>
            <person name="Lee S.D."/>
        </authorList>
    </citation>
    <scope>NUCLEOTIDE SEQUENCE</scope>
    <source>
        <strain evidence="2">BWB3-3</strain>
    </source>
</reference>
<keyword evidence="3" id="KW-1185">Reference proteome</keyword>
<gene>
    <name evidence="2" type="ORF">I6N95_08790</name>
</gene>
<dbReference type="PROSITE" id="PS51186">
    <property type="entry name" value="GNAT"/>
    <property type="match status" value="1"/>
</dbReference>
<feature type="domain" description="N-acetyltransferase" evidence="1">
    <location>
        <begin position="1"/>
        <end position="146"/>
    </location>
</feature>
<dbReference type="EMBL" id="JAEEGA010000005">
    <property type="protein sequence ID" value="MBP1041098.1"/>
    <property type="molecule type" value="Genomic_DNA"/>
</dbReference>
<dbReference type="GO" id="GO:0016747">
    <property type="term" value="F:acyltransferase activity, transferring groups other than amino-acyl groups"/>
    <property type="evidence" value="ECO:0007669"/>
    <property type="project" value="InterPro"/>
</dbReference>
<evidence type="ECO:0000259" key="1">
    <source>
        <dbReference type="PROSITE" id="PS51186"/>
    </source>
</evidence>
<dbReference type="InterPro" id="IPR000182">
    <property type="entry name" value="GNAT_dom"/>
</dbReference>